<dbReference type="AlphaFoldDB" id="A0A699YS39"/>
<dbReference type="PANTHER" id="PTHR21262:SF31">
    <property type="entry name" value="GTP PYROPHOSPHOKINASE"/>
    <property type="match status" value="1"/>
</dbReference>
<gene>
    <name evidence="2" type="ORF">HaLaN_04181</name>
</gene>
<evidence type="ECO:0000313" key="3">
    <source>
        <dbReference type="Proteomes" id="UP000485058"/>
    </source>
</evidence>
<feature type="region of interest" description="Disordered" evidence="1">
    <location>
        <begin position="132"/>
        <end position="161"/>
    </location>
</feature>
<accession>A0A699YS39</accession>
<dbReference type="PANTHER" id="PTHR21262">
    <property type="entry name" value="GUANOSINE-3',5'-BIS DIPHOSPHATE 3'-PYROPHOSPHOHYDROLASE"/>
    <property type="match status" value="1"/>
</dbReference>
<keyword evidence="3" id="KW-1185">Reference proteome</keyword>
<evidence type="ECO:0000313" key="2">
    <source>
        <dbReference type="EMBL" id="GFH09099.1"/>
    </source>
</evidence>
<dbReference type="EMBL" id="BLLF01000209">
    <property type="protein sequence ID" value="GFH09099.1"/>
    <property type="molecule type" value="Genomic_DNA"/>
</dbReference>
<feature type="compositionally biased region" description="Low complexity" evidence="1">
    <location>
        <begin position="138"/>
        <end position="153"/>
    </location>
</feature>
<sequence length="161" mass="16753">MEGSRREGGQVTGSSWPAAELHMWSWLVWCTMAECLGWDAMKSEMEDLCFVVLQPEQYCALRAQLDRIWSLPSLKIIEEQADSSQLPANALAPAPPLTARGRKTAAAAAARRATAAQTAGLHHLQGAIAIQAGRGKGSSPAAPDPAAAVSPSVLGGGGPGP</sequence>
<reference evidence="2 3" key="1">
    <citation type="submission" date="2020-02" db="EMBL/GenBank/DDBJ databases">
        <title>Draft genome sequence of Haematococcus lacustris strain NIES-144.</title>
        <authorList>
            <person name="Morimoto D."/>
            <person name="Nakagawa S."/>
            <person name="Yoshida T."/>
            <person name="Sawayama S."/>
        </authorList>
    </citation>
    <scope>NUCLEOTIDE SEQUENCE [LARGE SCALE GENOMIC DNA]</scope>
    <source>
        <strain evidence="2 3">NIES-144</strain>
    </source>
</reference>
<name>A0A699YS39_HAELA</name>
<dbReference type="Proteomes" id="UP000485058">
    <property type="component" value="Unassembled WGS sequence"/>
</dbReference>
<protein>
    <submittedName>
        <fullName evidence="2">Uncharacterized protein</fullName>
    </submittedName>
</protein>
<organism evidence="2 3">
    <name type="scientific">Haematococcus lacustris</name>
    <name type="common">Green alga</name>
    <name type="synonym">Haematococcus pluvialis</name>
    <dbReference type="NCBI Taxonomy" id="44745"/>
    <lineage>
        <taxon>Eukaryota</taxon>
        <taxon>Viridiplantae</taxon>
        <taxon>Chlorophyta</taxon>
        <taxon>core chlorophytes</taxon>
        <taxon>Chlorophyceae</taxon>
        <taxon>CS clade</taxon>
        <taxon>Chlamydomonadales</taxon>
        <taxon>Haematococcaceae</taxon>
        <taxon>Haematococcus</taxon>
    </lineage>
</organism>
<proteinExistence type="predicted"/>
<comment type="caution">
    <text evidence="2">The sequence shown here is derived from an EMBL/GenBank/DDBJ whole genome shotgun (WGS) entry which is preliminary data.</text>
</comment>
<dbReference type="GO" id="GO:0009507">
    <property type="term" value="C:chloroplast"/>
    <property type="evidence" value="ECO:0007669"/>
    <property type="project" value="TreeGrafter"/>
</dbReference>
<evidence type="ECO:0000256" key="1">
    <source>
        <dbReference type="SAM" id="MobiDB-lite"/>
    </source>
</evidence>
<feature type="non-terminal residue" evidence="2">
    <location>
        <position position="161"/>
    </location>
</feature>